<dbReference type="AlphaFoldDB" id="A0A6G0ZEU2"/>
<organism evidence="1 2">
    <name type="scientific">Aphis craccivora</name>
    <name type="common">Cowpea aphid</name>
    <dbReference type="NCBI Taxonomy" id="307492"/>
    <lineage>
        <taxon>Eukaryota</taxon>
        <taxon>Metazoa</taxon>
        <taxon>Ecdysozoa</taxon>
        <taxon>Arthropoda</taxon>
        <taxon>Hexapoda</taxon>
        <taxon>Insecta</taxon>
        <taxon>Pterygota</taxon>
        <taxon>Neoptera</taxon>
        <taxon>Paraneoptera</taxon>
        <taxon>Hemiptera</taxon>
        <taxon>Sternorrhyncha</taxon>
        <taxon>Aphidomorpha</taxon>
        <taxon>Aphidoidea</taxon>
        <taxon>Aphididae</taxon>
        <taxon>Aphidini</taxon>
        <taxon>Aphis</taxon>
        <taxon>Aphis</taxon>
    </lineage>
</organism>
<proteinExistence type="predicted"/>
<keyword evidence="2" id="KW-1185">Reference proteome</keyword>
<name>A0A6G0ZEU2_APHCR</name>
<evidence type="ECO:0000313" key="2">
    <source>
        <dbReference type="Proteomes" id="UP000478052"/>
    </source>
</evidence>
<gene>
    <name evidence="1" type="ORF">FWK35_00005224</name>
</gene>
<evidence type="ECO:0000313" key="1">
    <source>
        <dbReference type="EMBL" id="KAF0769245.1"/>
    </source>
</evidence>
<dbReference type="EMBL" id="VUJU01000625">
    <property type="protein sequence ID" value="KAF0769245.1"/>
    <property type="molecule type" value="Genomic_DNA"/>
</dbReference>
<reference evidence="1 2" key="1">
    <citation type="submission" date="2019-08" db="EMBL/GenBank/DDBJ databases">
        <title>Whole genome of Aphis craccivora.</title>
        <authorList>
            <person name="Voronova N.V."/>
            <person name="Shulinski R.S."/>
            <person name="Bandarenka Y.V."/>
            <person name="Zhorov D.G."/>
            <person name="Warner D."/>
        </authorList>
    </citation>
    <scope>NUCLEOTIDE SEQUENCE [LARGE SCALE GENOMIC DNA]</scope>
    <source>
        <strain evidence="1">180601</strain>
        <tissue evidence="1">Whole Body</tissue>
    </source>
</reference>
<sequence>MGLIRVIRLLNTTIFSIPKDQILHEKWTSICLSIVNTWNCNNTKVNKLKKEEIVKGDSERSDECIDFTMMCFFFCVCHHVLEQKVNLVGNLTWGVRSKKFPIVFKIVRKNPKKVTEKREFLRKTSFQPNRFFYMVVNQKLITVYVSVIYIHVDKKILDDQKYKSNNFFLLAFEIQILTKIRQNDEYLQIIFHSGH</sequence>
<dbReference type="Proteomes" id="UP000478052">
    <property type="component" value="Unassembled WGS sequence"/>
</dbReference>
<accession>A0A6G0ZEU2</accession>
<comment type="caution">
    <text evidence="1">The sequence shown here is derived from an EMBL/GenBank/DDBJ whole genome shotgun (WGS) entry which is preliminary data.</text>
</comment>
<protein>
    <submittedName>
        <fullName evidence="1">Uncharacterized protein</fullName>
    </submittedName>
</protein>